<comment type="caution">
    <text evidence="2">The sequence shown here is derived from an EMBL/GenBank/DDBJ whole genome shotgun (WGS) entry which is preliminary data.</text>
</comment>
<keyword evidence="1" id="KW-0472">Membrane</keyword>
<organism evidence="2 3">
    <name type="scientific">Elysia crispata</name>
    <name type="common">lettuce slug</name>
    <dbReference type="NCBI Taxonomy" id="231223"/>
    <lineage>
        <taxon>Eukaryota</taxon>
        <taxon>Metazoa</taxon>
        <taxon>Spiralia</taxon>
        <taxon>Lophotrochozoa</taxon>
        <taxon>Mollusca</taxon>
        <taxon>Gastropoda</taxon>
        <taxon>Heterobranchia</taxon>
        <taxon>Euthyneura</taxon>
        <taxon>Panpulmonata</taxon>
        <taxon>Sacoglossa</taxon>
        <taxon>Placobranchoidea</taxon>
        <taxon>Plakobranchidae</taxon>
        <taxon>Elysia</taxon>
    </lineage>
</organism>
<gene>
    <name evidence="2" type="ORF">RRG08_049979</name>
</gene>
<dbReference type="EMBL" id="JAWDGP010000265">
    <property type="protein sequence ID" value="KAK3802089.1"/>
    <property type="molecule type" value="Genomic_DNA"/>
</dbReference>
<evidence type="ECO:0000313" key="2">
    <source>
        <dbReference type="EMBL" id="KAK3802089.1"/>
    </source>
</evidence>
<keyword evidence="3" id="KW-1185">Reference proteome</keyword>
<keyword evidence="1" id="KW-0812">Transmembrane</keyword>
<dbReference type="AlphaFoldDB" id="A0AAE1B953"/>
<name>A0AAE1B953_9GAST</name>
<keyword evidence="1" id="KW-1133">Transmembrane helix</keyword>
<accession>A0AAE1B953</accession>
<evidence type="ECO:0000256" key="1">
    <source>
        <dbReference type="SAM" id="Phobius"/>
    </source>
</evidence>
<feature type="transmembrane region" description="Helical" evidence="1">
    <location>
        <begin position="65"/>
        <end position="85"/>
    </location>
</feature>
<reference evidence="2" key="1">
    <citation type="journal article" date="2023" name="G3 (Bethesda)">
        <title>A reference genome for the long-term kleptoplast-retaining sea slug Elysia crispata morphotype clarki.</title>
        <authorList>
            <person name="Eastman K.E."/>
            <person name="Pendleton A.L."/>
            <person name="Shaikh M.A."/>
            <person name="Suttiyut T."/>
            <person name="Ogas R."/>
            <person name="Tomko P."/>
            <person name="Gavelis G."/>
            <person name="Widhalm J.R."/>
            <person name="Wisecaver J.H."/>
        </authorList>
    </citation>
    <scope>NUCLEOTIDE SEQUENCE</scope>
    <source>
        <strain evidence="2">ECLA1</strain>
    </source>
</reference>
<dbReference type="Proteomes" id="UP001283361">
    <property type="component" value="Unassembled WGS sequence"/>
</dbReference>
<sequence length="102" mass="11535">MKPITLIVETVALVGVNSSCAMHDHSTRVTHPPKGSHSHARRRGLPKMWALTSRSGNLEDKPRCFLISLLNWLLVGLMIACVIAAKVHNMKLSRQWTIKWQR</sequence>
<protein>
    <submittedName>
        <fullName evidence="2">Uncharacterized protein</fullName>
    </submittedName>
</protein>
<proteinExistence type="predicted"/>
<evidence type="ECO:0000313" key="3">
    <source>
        <dbReference type="Proteomes" id="UP001283361"/>
    </source>
</evidence>